<sequence length="964" mass="107449">MDKELINLDQLVTQICELKPGLEKVKKVEDIRKILQLQLRDSTPTVKLTNLGPEVISSHVRRYKLNHSLGEATDFQSTDPSDEEPLIHWFKRAKKKMKYNKTNAVCVTKAINSAANEYEAENIAEKVDTPSSTKIKITPHRVVNYISLEDVDFARSIFMSRGNEARELIKSTASHRKISPRKQNNTQSGIYSDGNNLFQESIAQCTDEEELLDCFETITSDPNFAENGITTYQFANINDSYNNSDRIYTSSHNTEQPSCSQYCNNNGTLTKEQLKRLASDENLRQISNKKRRSEDISTSIMKAELTEFVKFNDDSSNPSTALQIATPLVTSSPVVTSIETVATYWIKNRDTFQPMPNYIFNMNLTAIESAGPLQQIITVIDENGNNTNINIVNVNGNAVYLPLFVQSSTQTITYLNQEDFVPQLNDQTIIMQSRAGTHLLDHSNNILPDQSDHSNNTPADLSDYSNDTPWDLSDHSNNNPPDQSDHSNDIPPDQSDHSNNTPLDLSDHSNNTPPNLSDHSNNIPPDQSGHSNNIPPNLSDHSNDIPTDLSGNSNNIPPDQSDHSNNTPLDLSDHSNNILPNLSDHSNNTPSNLSDHSNDIPTDLSGHSNDTSLDLSVNSIMGNSTNNSPMQLGNVQDDIVPLDLSMSSNANRAPDVNSSDFISCLNDCNNLNCKPQNTNIDGQASFKAGLDMPSLEFDFDEFNNLLAQTSSHQNIVEETQLSLTSTPNKNCIHISLNNDENEITSSNDSSSTLRGTVDQVELNFNQKQQNLSQYEDKMTTEQNLINTVDINKEIFENVEPNIGIDGMNTALKSIDAKCSTYNQNTQSIDLNKSDLNKENVRVSRLTLTIGDEFENNISLTPCKGGIQTQECFTDIACPSGEDENIRNSIANNEKSNESNASVFNHQQKKTDEAEKFVLLENEYNDDTNANNDNEIKDRPSSDREIYANQSPKETNNGKYKTLFE</sequence>
<evidence type="ECO:0000256" key="2">
    <source>
        <dbReference type="SAM" id="MobiDB-lite"/>
    </source>
</evidence>
<feature type="region of interest" description="Disordered" evidence="2">
    <location>
        <begin position="172"/>
        <end position="192"/>
    </location>
</feature>
<feature type="coiled-coil region" evidence="1">
    <location>
        <begin position="757"/>
        <end position="784"/>
    </location>
</feature>
<evidence type="ECO:0000313" key="3">
    <source>
        <dbReference type="EnsemblMetazoa" id="GBRI030968-PA"/>
    </source>
</evidence>
<feature type="compositionally biased region" description="Polar residues" evidence="2">
    <location>
        <begin position="181"/>
        <end position="192"/>
    </location>
</feature>
<keyword evidence="4" id="KW-1185">Reference proteome</keyword>
<reference evidence="3" key="2">
    <citation type="submission" date="2020-05" db="UniProtKB">
        <authorList>
            <consortium name="EnsemblMetazoa"/>
        </authorList>
    </citation>
    <scope>IDENTIFICATION</scope>
    <source>
        <strain evidence="3">IAEA</strain>
    </source>
</reference>
<keyword evidence="1" id="KW-0175">Coiled coil</keyword>
<evidence type="ECO:0000313" key="4">
    <source>
        <dbReference type="Proteomes" id="UP000091820"/>
    </source>
</evidence>
<reference evidence="4" key="1">
    <citation type="submission" date="2014-03" db="EMBL/GenBank/DDBJ databases">
        <authorList>
            <person name="Aksoy S."/>
            <person name="Warren W."/>
            <person name="Wilson R.K."/>
        </authorList>
    </citation>
    <scope>NUCLEOTIDE SEQUENCE [LARGE SCALE GENOMIC DNA]</scope>
    <source>
        <strain evidence="4">IAEA</strain>
    </source>
</reference>
<dbReference type="AlphaFoldDB" id="A0A1A9WT36"/>
<feature type="compositionally biased region" description="Polar residues" evidence="2">
    <location>
        <begin position="497"/>
        <end position="540"/>
    </location>
</feature>
<dbReference type="STRING" id="37001.A0A1A9WT36"/>
<dbReference type="VEuPathDB" id="VectorBase:GBRI030968"/>
<feature type="compositionally biased region" description="Polar residues" evidence="2">
    <location>
        <begin position="442"/>
        <end position="468"/>
    </location>
</feature>
<name>A0A1A9WT36_9MUSC</name>
<accession>A0A1A9WT36</accession>
<feature type="compositionally biased region" description="Polar residues" evidence="2">
    <location>
        <begin position="947"/>
        <end position="958"/>
    </location>
</feature>
<feature type="region of interest" description="Disordered" evidence="2">
    <location>
        <begin position="441"/>
        <end position="611"/>
    </location>
</feature>
<dbReference type="Proteomes" id="UP000091820">
    <property type="component" value="Unassembled WGS sequence"/>
</dbReference>
<dbReference type="EnsemblMetazoa" id="GBRI030968-RA">
    <property type="protein sequence ID" value="GBRI030968-PA"/>
    <property type="gene ID" value="GBRI030968"/>
</dbReference>
<feature type="compositionally biased region" description="Polar residues" evidence="2">
    <location>
        <begin position="549"/>
        <end position="595"/>
    </location>
</feature>
<evidence type="ECO:0000256" key="1">
    <source>
        <dbReference type="SAM" id="Coils"/>
    </source>
</evidence>
<feature type="region of interest" description="Disordered" evidence="2">
    <location>
        <begin position="922"/>
        <end position="964"/>
    </location>
</feature>
<proteinExistence type="predicted"/>
<organism evidence="3 4">
    <name type="scientific">Glossina brevipalpis</name>
    <dbReference type="NCBI Taxonomy" id="37001"/>
    <lineage>
        <taxon>Eukaryota</taxon>
        <taxon>Metazoa</taxon>
        <taxon>Ecdysozoa</taxon>
        <taxon>Arthropoda</taxon>
        <taxon>Hexapoda</taxon>
        <taxon>Insecta</taxon>
        <taxon>Pterygota</taxon>
        <taxon>Neoptera</taxon>
        <taxon>Endopterygota</taxon>
        <taxon>Diptera</taxon>
        <taxon>Brachycera</taxon>
        <taxon>Muscomorpha</taxon>
        <taxon>Hippoboscoidea</taxon>
        <taxon>Glossinidae</taxon>
        <taxon>Glossina</taxon>
    </lineage>
</organism>
<protein>
    <submittedName>
        <fullName evidence="3">Uncharacterized protein</fullName>
    </submittedName>
</protein>
<feature type="compositionally biased region" description="Basic and acidic residues" evidence="2">
    <location>
        <begin position="933"/>
        <end position="945"/>
    </location>
</feature>